<reference evidence="1" key="1">
    <citation type="submission" date="2023-10" db="EMBL/GenBank/DDBJ databases">
        <authorList>
            <person name="Chen Y."/>
            <person name="Shah S."/>
            <person name="Dougan E. K."/>
            <person name="Thang M."/>
            <person name="Chan C."/>
        </authorList>
    </citation>
    <scope>NUCLEOTIDE SEQUENCE [LARGE SCALE GENOMIC DNA]</scope>
</reference>
<accession>A0ABN9W2E0</accession>
<dbReference type="EMBL" id="CAUYUJ010017896">
    <property type="protein sequence ID" value="CAK0878891.1"/>
    <property type="molecule type" value="Genomic_DNA"/>
</dbReference>
<keyword evidence="2" id="KW-1185">Reference proteome</keyword>
<protein>
    <submittedName>
        <fullName evidence="1">Uncharacterized protein</fullName>
    </submittedName>
</protein>
<feature type="non-terminal residue" evidence="1">
    <location>
        <position position="234"/>
    </location>
</feature>
<proteinExistence type="predicted"/>
<comment type="caution">
    <text evidence="1">The sequence shown here is derived from an EMBL/GenBank/DDBJ whole genome shotgun (WGS) entry which is preliminary data.</text>
</comment>
<evidence type="ECO:0000313" key="2">
    <source>
        <dbReference type="Proteomes" id="UP001189429"/>
    </source>
</evidence>
<evidence type="ECO:0000313" key="1">
    <source>
        <dbReference type="EMBL" id="CAK0878891.1"/>
    </source>
</evidence>
<gene>
    <name evidence="1" type="ORF">PCOR1329_LOCUS62499</name>
</gene>
<organism evidence="1 2">
    <name type="scientific">Prorocentrum cordatum</name>
    <dbReference type="NCBI Taxonomy" id="2364126"/>
    <lineage>
        <taxon>Eukaryota</taxon>
        <taxon>Sar</taxon>
        <taxon>Alveolata</taxon>
        <taxon>Dinophyceae</taxon>
        <taxon>Prorocentrales</taxon>
        <taxon>Prorocentraceae</taxon>
        <taxon>Prorocentrum</taxon>
    </lineage>
</organism>
<name>A0ABN9W2E0_9DINO</name>
<dbReference type="Proteomes" id="UP001189429">
    <property type="component" value="Unassembled WGS sequence"/>
</dbReference>
<sequence length="234" mass="25336">APADPHRCAVPVLKGLLAYHELRGAQIDARGARRTQGLETGELRVALGFKSLWLKLLDTSKTWGAVVGSLGFCDCPTLSRQQVDQSVVAVGLHGPHFAARMGEPSSIEFQSVAALRGCDEIWGFDVTRPVEERLRGFIAASSMERSRCAPLQAAFLSVCAQNYLARQQPLKARDALHLAAMVSLLAGDCSGELTVPPPLASADILYNHARAQRYAREVEAGRAALHEMAWRPSP</sequence>
<feature type="non-terminal residue" evidence="1">
    <location>
        <position position="1"/>
    </location>
</feature>